<feature type="compositionally biased region" description="Low complexity" evidence="1">
    <location>
        <begin position="26"/>
        <end position="38"/>
    </location>
</feature>
<feature type="region of interest" description="Disordered" evidence="1">
    <location>
        <begin position="186"/>
        <end position="209"/>
    </location>
</feature>
<feature type="compositionally biased region" description="Low complexity" evidence="1">
    <location>
        <begin position="321"/>
        <end position="330"/>
    </location>
</feature>
<dbReference type="Gene3D" id="3.90.190.10">
    <property type="entry name" value="Protein tyrosine phosphatase superfamily"/>
    <property type="match status" value="1"/>
</dbReference>
<proteinExistence type="predicted"/>
<evidence type="ECO:0000256" key="1">
    <source>
        <dbReference type="SAM" id="MobiDB-lite"/>
    </source>
</evidence>
<feature type="region of interest" description="Disordered" evidence="1">
    <location>
        <begin position="1"/>
        <end position="38"/>
    </location>
</feature>
<keyword evidence="3" id="KW-1185">Reference proteome</keyword>
<feature type="region of interest" description="Disordered" evidence="1">
    <location>
        <begin position="100"/>
        <end position="135"/>
    </location>
</feature>
<feature type="region of interest" description="Disordered" evidence="1">
    <location>
        <begin position="252"/>
        <end position="287"/>
    </location>
</feature>
<dbReference type="InterPro" id="IPR029021">
    <property type="entry name" value="Prot-tyrosine_phosphatase-like"/>
</dbReference>
<protein>
    <submittedName>
        <fullName evidence="2">Uncharacterized protein</fullName>
    </submittedName>
</protein>
<reference evidence="2" key="1">
    <citation type="submission" date="2023-03" db="EMBL/GenBank/DDBJ databases">
        <title>Massive genome expansion in bonnet fungi (Mycena s.s.) driven by repeated elements and novel gene families across ecological guilds.</title>
        <authorList>
            <consortium name="Lawrence Berkeley National Laboratory"/>
            <person name="Harder C.B."/>
            <person name="Miyauchi S."/>
            <person name="Viragh M."/>
            <person name="Kuo A."/>
            <person name="Thoen E."/>
            <person name="Andreopoulos B."/>
            <person name="Lu D."/>
            <person name="Skrede I."/>
            <person name="Drula E."/>
            <person name="Henrissat B."/>
            <person name="Morin E."/>
            <person name="Kohler A."/>
            <person name="Barry K."/>
            <person name="LaButti K."/>
            <person name="Morin E."/>
            <person name="Salamov A."/>
            <person name="Lipzen A."/>
            <person name="Mereny Z."/>
            <person name="Hegedus B."/>
            <person name="Baldrian P."/>
            <person name="Stursova M."/>
            <person name="Weitz H."/>
            <person name="Taylor A."/>
            <person name="Grigoriev I.V."/>
            <person name="Nagy L.G."/>
            <person name="Martin F."/>
            <person name="Kauserud H."/>
        </authorList>
    </citation>
    <scope>NUCLEOTIDE SEQUENCE</scope>
    <source>
        <strain evidence="2">CBHHK002</strain>
    </source>
</reference>
<gene>
    <name evidence="2" type="ORF">DFH08DRAFT_449145</name>
</gene>
<evidence type="ECO:0000313" key="2">
    <source>
        <dbReference type="EMBL" id="KAJ7311662.1"/>
    </source>
</evidence>
<dbReference type="Proteomes" id="UP001218218">
    <property type="component" value="Unassembled WGS sequence"/>
</dbReference>
<comment type="caution">
    <text evidence="2">The sequence shown here is derived from an EMBL/GenBank/DDBJ whole genome shotgun (WGS) entry which is preliminary data.</text>
</comment>
<name>A0AAD6Z841_9AGAR</name>
<evidence type="ECO:0000313" key="3">
    <source>
        <dbReference type="Proteomes" id="UP001218218"/>
    </source>
</evidence>
<feature type="region of interest" description="Disordered" evidence="1">
    <location>
        <begin position="321"/>
        <end position="343"/>
    </location>
</feature>
<sequence>MACAAIAYPSPVPSSTVVRPPRRIAGSRPASPYARAAPSLTLKPKLRPLTLNVSLALNVDAPCSSGGGATLSRIRRHVYSASAPSLSPSKCSPYPCSLTSSSSSSSSYSSSSSSSSNSNDLYSAPTSTSTSAADSKFACTSSPSSRSHSHHSYSYSCPASAVSLSVAADHSPYPVSLSLKSTIAHADADAPPSPPSPSSSSSSSTEDEAIYFSAPTSPASALFSPRGGNYTFSPTTPSFAASSSSFASAGAWAPPPPPLLANPNPSIRRDSGARRSPSPSPIMFFAPPPLHCRDLPAGPSRTSPLLTSPFNSIAAPRALTSSSISGTGTSRSRHPDNPLLAASPPSFSHITPHLLIGDLAFAERADLLVREGVTHVVSVLRERGESSFFVLGFSVALPVFFAGLGSSDFGGRIGGIRELPPGYTISAGGRPSYAGRRVVNERYGDR</sequence>
<organism evidence="2 3">
    <name type="scientific">Mycena albidolilacea</name>
    <dbReference type="NCBI Taxonomy" id="1033008"/>
    <lineage>
        <taxon>Eukaryota</taxon>
        <taxon>Fungi</taxon>
        <taxon>Dikarya</taxon>
        <taxon>Basidiomycota</taxon>
        <taxon>Agaricomycotina</taxon>
        <taxon>Agaricomycetes</taxon>
        <taxon>Agaricomycetidae</taxon>
        <taxon>Agaricales</taxon>
        <taxon>Marasmiineae</taxon>
        <taxon>Mycenaceae</taxon>
        <taxon>Mycena</taxon>
    </lineage>
</organism>
<accession>A0AAD6Z841</accession>
<dbReference type="AlphaFoldDB" id="A0AAD6Z841"/>
<dbReference type="EMBL" id="JARIHO010000074">
    <property type="protein sequence ID" value="KAJ7311662.1"/>
    <property type="molecule type" value="Genomic_DNA"/>
</dbReference>